<dbReference type="Proteomes" id="UP000230233">
    <property type="component" value="Chromosome X"/>
</dbReference>
<evidence type="ECO:0000313" key="2">
    <source>
        <dbReference type="Proteomes" id="UP000230233"/>
    </source>
</evidence>
<sequence length="453" mass="53103">MRSVSTCSFSDKIIKMEPYKMKLFKYPALVRDKIIQNMDFADVINFSTFKRTRPFLRNVWSQLELNVKLNSDCTEDSILIRKDESIKQQILFHKDSKLSEEDEREHSSKLSAVDLVERIQGPHDDPKEFLMQPMMQTFKFKKKTLTCRRKMDESNDKFFLNIMAMFDNVHVSNFMNRNWTVTPEDIKVFCKRVKDIDFKPCVESNKPENEHDNGFKIKNNLETKKEKKKIAEKEEPAPGTYEAIYQDEYQYGLSFFRQARIPRTRPQSTSSPLETTKVITPDIDNCTDGIKNLQCSESTTESTSNYAQGFCKRSPVKTNWEDSSKIKKDDFGKKEEKTKKEEKSNNTLNIVEEPHNVLPGNYFEPYRDNSQVLYQPHGPSPANYSEEWNMMGIEIGFINIKGQVMKFRRIFNLFCEIKGSSYEIIHDNNTWFLPSTCLYASVPHFFDTDLKNM</sequence>
<evidence type="ECO:0000313" key="1">
    <source>
        <dbReference type="EMBL" id="PIC17208.1"/>
    </source>
</evidence>
<dbReference type="EMBL" id="PDUG01000006">
    <property type="protein sequence ID" value="PIC17208.1"/>
    <property type="molecule type" value="Genomic_DNA"/>
</dbReference>
<reference evidence="2" key="1">
    <citation type="submission" date="2017-10" db="EMBL/GenBank/DDBJ databases">
        <title>Rapid genome shrinkage in a self-fertile nematode reveals novel sperm competition proteins.</title>
        <authorList>
            <person name="Yin D."/>
            <person name="Schwarz E.M."/>
            <person name="Thomas C.G."/>
            <person name="Felde R.L."/>
            <person name="Korf I.F."/>
            <person name="Cutter A.D."/>
            <person name="Schartner C.M."/>
            <person name="Ralston E.J."/>
            <person name="Meyer B.J."/>
            <person name="Haag E.S."/>
        </authorList>
    </citation>
    <scope>NUCLEOTIDE SEQUENCE [LARGE SCALE GENOMIC DNA]</scope>
    <source>
        <strain evidence="2">JU1422</strain>
    </source>
</reference>
<gene>
    <name evidence="1" type="primary">Cnig_chr_X.g23531</name>
    <name evidence="1" type="ORF">B9Z55_023531</name>
</gene>
<name>A0A2G5SQE3_9PELO</name>
<protein>
    <submittedName>
        <fullName evidence="1">Uncharacterized protein</fullName>
    </submittedName>
</protein>
<keyword evidence="2" id="KW-1185">Reference proteome</keyword>
<comment type="caution">
    <text evidence="1">The sequence shown here is derived from an EMBL/GenBank/DDBJ whole genome shotgun (WGS) entry which is preliminary data.</text>
</comment>
<dbReference type="AlphaFoldDB" id="A0A2G5SQE3"/>
<proteinExistence type="predicted"/>
<accession>A0A2G5SQE3</accession>
<organism evidence="1 2">
    <name type="scientific">Caenorhabditis nigoni</name>
    <dbReference type="NCBI Taxonomy" id="1611254"/>
    <lineage>
        <taxon>Eukaryota</taxon>
        <taxon>Metazoa</taxon>
        <taxon>Ecdysozoa</taxon>
        <taxon>Nematoda</taxon>
        <taxon>Chromadorea</taxon>
        <taxon>Rhabditida</taxon>
        <taxon>Rhabditina</taxon>
        <taxon>Rhabditomorpha</taxon>
        <taxon>Rhabditoidea</taxon>
        <taxon>Rhabditidae</taxon>
        <taxon>Peloderinae</taxon>
        <taxon>Caenorhabditis</taxon>
    </lineage>
</organism>